<dbReference type="InterPro" id="IPR050275">
    <property type="entry name" value="PGM_Phosphatase"/>
</dbReference>
<gene>
    <name evidence="1" type="ORF">ACFSKO_05740</name>
</gene>
<dbReference type="PANTHER" id="PTHR48100">
    <property type="entry name" value="BROAD-SPECIFICITY PHOSPHATASE YOR283W-RELATED"/>
    <property type="match status" value="1"/>
</dbReference>
<dbReference type="SMART" id="SM00855">
    <property type="entry name" value="PGAM"/>
    <property type="match status" value="1"/>
</dbReference>
<dbReference type="InterPro" id="IPR013078">
    <property type="entry name" value="His_Pase_superF_clade-1"/>
</dbReference>
<organism evidence="1 2">
    <name type="scientific">Kiloniella antarctica</name>
    <dbReference type="NCBI Taxonomy" id="1550907"/>
    <lineage>
        <taxon>Bacteria</taxon>
        <taxon>Pseudomonadati</taxon>
        <taxon>Pseudomonadota</taxon>
        <taxon>Alphaproteobacteria</taxon>
        <taxon>Rhodospirillales</taxon>
        <taxon>Kiloniellaceae</taxon>
        <taxon>Kiloniella</taxon>
    </lineage>
</organism>
<reference evidence="2" key="1">
    <citation type="journal article" date="2019" name="Int. J. Syst. Evol. Microbiol.">
        <title>The Global Catalogue of Microorganisms (GCM) 10K type strain sequencing project: providing services to taxonomists for standard genome sequencing and annotation.</title>
        <authorList>
            <consortium name="The Broad Institute Genomics Platform"/>
            <consortium name="The Broad Institute Genome Sequencing Center for Infectious Disease"/>
            <person name="Wu L."/>
            <person name="Ma J."/>
        </authorList>
    </citation>
    <scope>NUCLEOTIDE SEQUENCE [LARGE SCALE GENOMIC DNA]</scope>
    <source>
        <strain evidence="2">CGMCC 4.7192</strain>
    </source>
</reference>
<dbReference type="Proteomes" id="UP001597294">
    <property type="component" value="Unassembled WGS sequence"/>
</dbReference>
<proteinExistence type="predicted"/>
<dbReference type="SUPFAM" id="SSF53254">
    <property type="entry name" value="Phosphoglycerate mutase-like"/>
    <property type="match status" value="1"/>
</dbReference>
<dbReference type="Gene3D" id="3.40.50.1240">
    <property type="entry name" value="Phosphoglycerate mutase-like"/>
    <property type="match status" value="1"/>
</dbReference>
<dbReference type="EMBL" id="JBHUII010000001">
    <property type="protein sequence ID" value="MFD2205099.1"/>
    <property type="molecule type" value="Genomic_DNA"/>
</dbReference>
<dbReference type="CDD" id="cd07067">
    <property type="entry name" value="HP_PGM_like"/>
    <property type="match status" value="1"/>
</dbReference>
<accession>A0ABW5BHN6</accession>
<sequence>MMTQTRWWWIRHAPVTENNGTIYGNQDLNCDCSNEEAFKALASVVPSDAIWVTSNLKRTKQTAEAVQNQMTASDFPSFTEIPELQEQCFGDWQGMTHKQLGEIRGEAWHRFWLAPAAEAPPGGESFEALMERTSTAIDMLNNTHKGRDIIAVTHGGTIRAAVAKALGLTSEKALGLTIGNLSLTKLDHYGAEEDPIQAHSSWGVDCINAEPLRFHATKKAPQ</sequence>
<name>A0ABW5BHN6_9PROT</name>
<dbReference type="PANTHER" id="PTHR48100:SF1">
    <property type="entry name" value="HISTIDINE PHOSPHATASE FAMILY PROTEIN-RELATED"/>
    <property type="match status" value="1"/>
</dbReference>
<keyword evidence="2" id="KW-1185">Reference proteome</keyword>
<dbReference type="Pfam" id="PF00300">
    <property type="entry name" value="His_Phos_1"/>
    <property type="match status" value="1"/>
</dbReference>
<protein>
    <submittedName>
        <fullName evidence="1">Histidine phosphatase family protein</fullName>
    </submittedName>
</protein>
<dbReference type="InterPro" id="IPR029033">
    <property type="entry name" value="His_PPase_superfam"/>
</dbReference>
<evidence type="ECO:0000313" key="2">
    <source>
        <dbReference type="Proteomes" id="UP001597294"/>
    </source>
</evidence>
<comment type="caution">
    <text evidence="1">The sequence shown here is derived from an EMBL/GenBank/DDBJ whole genome shotgun (WGS) entry which is preliminary data.</text>
</comment>
<evidence type="ECO:0000313" key="1">
    <source>
        <dbReference type="EMBL" id="MFD2205099.1"/>
    </source>
</evidence>